<keyword evidence="5 6" id="KW-0472">Membrane</keyword>
<name>A0A518D978_9BACT</name>
<feature type="transmembrane region" description="Helical" evidence="6">
    <location>
        <begin position="560"/>
        <end position="578"/>
    </location>
</feature>
<dbReference type="InterPro" id="IPR002549">
    <property type="entry name" value="AI-2E-like"/>
</dbReference>
<evidence type="ECO:0000313" key="8">
    <source>
        <dbReference type="Proteomes" id="UP000317429"/>
    </source>
</evidence>
<feature type="transmembrane region" description="Helical" evidence="6">
    <location>
        <begin position="456"/>
        <end position="474"/>
    </location>
</feature>
<dbReference type="AlphaFoldDB" id="A0A518D978"/>
<feature type="transmembrane region" description="Helical" evidence="6">
    <location>
        <begin position="53"/>
        <end position="75"/>
    </location>
</feature>
<evidence type="ECO:0000256" key="5">
    <source>
        <dbReference type="ARBA" id="ARBA00023136"/>
    </source>
</evidence>
<evidence type="ECO:0008006" key="9">
    <source>
        <dbReference type="Google" id="ProtNLM"/>
    </source>
</evidence>
<dbReference type="PANTHER" id="PTHR21716">
    <property type="entry name" value="TRANSMEMBRANE PROTEIN"/>
    <property type="match status" value="1"/>
</dbReference>
<dbReference type="GO" id="GO:0055085">
    <property type="term" value="P:transmembrane transport"/>
    <property type="evidence" value="ECO:0007669"/>
    <property type="project" value="TreeGrafter"/>
</dbReference>
<feature type="transmembrane region" description="Helical" evidence="6">
    <location>
        <begin position="480"/>
        <end position="508"/>
    </location>
</feature>
<evidence type="ECO:0000313" key="7">
    <source>
        <dbReference type="EMBL" id="QDU88010.1"/>
    </source>
</evidence>
<feature type="transmembrane region" description="Helical" evidence="6">
    <location>
        <begin position="520"/>
        <end position="540"/>
    </location>
</feature>
<organism evidence="7 8">
    <name type="scientific">Pirellulimonas nuda</name>
    <dbReference type="NCBI Taxonomy" id="2528009"/>
    <lineage>
        <taxon>Bacteria</taxon>
        <taxon>Pseudomonadati</taxon>
        <taxon>Planctomycetota</taxon>
        <taxon>Planctomycetia</taxon>
        <taxon>Pirellulales</taxon>
        <taxon>Lacipirellulaceae</taxon>
        <taxon>Pirellulimonas</taxon>
    </lineage>
</organism>
<accession>A0A518D978</accession>
<keyword evidence="8" id="KW-1185">Reference proteome</keyword>
<dbReference type="OrthoDB" id="9772136at2"/>
<evidence type="ECO:0000256" key="4">
    <source>
        <dbReference type="ARBA" id="ARBA00022989"/>
    </source>
</evidence>
<sequence>MANESHSTAGGTGAPDVAALPRVSPSWGRIAKRALIWALFLLLIYATRDFFAIAFMTFLFSYLALSIVDRCVARLAPGSQSAGLRRLLTLAVFLVGPTLLLVVGALVMPSLVAECQHLAGWASRLSPESEAAQLMEKVVGPAEFRRTYGDASDERYQAAYGEFRDTGRRHTQAYLSFPKLEDWVEGGFHRQLAETQAGAARAGVLGEGVSSPAFVQWVRRSNRADVLGDEAAAAGPSSAGDEPPSADELLAKARHDPALLARLRQAWLDDTAHPATPAGVDEAAYRRQFRAFYEALRAKSPHSLPYSFDQFVSLQAARPQGAAAFAEALEGGAKKKRERSESELQADFEAAQSHRLFQSWWATSSLAKMTRQWIDANPASPSADYIEGILASLLNLPVGLASALLLSFFICIDFPTLRVASRRLRDTWLRDAYDEVVPALTRLGGIIAQAMRAQGGVALCNATILLVGLAAIGVEHAALLAAAAFVLCLVPTLGVLFAWALIGAIALIQPGGGLGLAMKASGVVMLVVVLETFVFSPRILGKLLDLHPVVSLAILPVAHYFFGVWGLILAVPVCVYLINDVIMMRSAGDPAKKTDTPA</sequence>
<dbReference type="KEGG" id="pnd:Pla175_13790"/>
<comment type="subcellular location">
    <subcellularLocation>
        <location evidence="1">Membrane</location>
        <topology evidence="1">Multi-pass membrane protein</topology>
    </subcellularLocation>
</comment>
<feature type="transmembrane region" description="Helical" evidence="6">
    <location>
        <begin position="87"/>
        <end position="108"/>
    </location>
</feature>
<gene>
    <name evidence="7" type="ORF">Pla175_13790</name>
</gene>
<dbReference type="RefSeq" id="WP_145282473.1">
    <property type="nucleotide sequence ID" value="NZ_CP036291.1"/>
</dbReference>
<dbReference type="PANTHER" id="PTHR21716:SF62">
    <property type="entry name" value="TRANSPORT PROTEIN YDBI-RELATED"/>
    <property type="match status" value="1"/>
</dbReference>
<dbReference type="Pfam" id="PF01594">
    <property type="entry name" value="AI-2E_transport"/>
    <property type="match status" value="1"/>
</dbReference>
<keyword evidence="4 6" id="KW-1133">Transmembrane helix</keyword>
<protein>
    <recommendedName>
        <fullName evidence="9">Pheromone autoinducer 2 transporter</fullName>
    </recommendedName>
</protein>
<comment type="similarity">
    <text evidence="2">Belongs to the autoinducer-2 exporter (AI-2E) (TC 2.A.86) family.</text>
</comment>
<reference evidence="7 8" key="1">
    <citation type="submission" date="2019-02" db="EMBL/GenBank/DDBJ databases">
        <title>Deep-cultivation of Planctomycetes and their phenomic and genomic characterization uncovers novel biology.</title>
        <authorList>
            <person name="Wiegand S."/>
            <person name="Jogler M."/>
            <person name="Boedeker C."/>
            <person name="Pinto D."/>
            <person name="Vollmers J."/>
            <person name="Rivas-Marin E."/>
            <person name="Kohn T."/>
            <person name="Peeters S.H."/>
            <person name="Heuer A."/>
            <person name="Rast P."/>
            <person name="Oberbeckmann S."/>
            <person name="Bunk B."/>
            <person name="Jeske O."/>
            <person name="Meyerdierks A."/>
            <person name="Storesund J.E."/>
            <person name="Kallscheuer N."/>
            <person name="Luecker S."/>
            <person name="Lage O.M."/>
            <person name="Pohl T."/>
            <person name="Merkel B.J."/>
            <person name="Hornburger P."/>
            <person name="Mueller R.-W."/>
            <person name="Bruemmer F."/>
            <person name="Labrenz M."/>
            <person name="Spormann A.M."/>
            <person name="Op den Camp H."/>
            <person name="Overmann J."/>
            <person name="Amann R."/>
            <person name="Jetten M.S.M."/>
            <person name="Mascher T."/>
            <person name="Medema M.H."/>
            <person name="Devos D.P."/>
            <person name="Kaster A.-K."/>
            <person name="Ovreas L."/>
            <person name="Rohde M."/>
            <person name="Galperin M.Y."/>
            <person name="Jogler C."/>
        </authorList>
    </citation>
    <scope>NUCLEOTIDE SEQUENCE [LARGE SCALE GENOMIC DNA]</scope>
    <source>
        <strain evidence="7 8">Pla175</strain>
    </source>
</reference>
<evidence type="ECO:0000256" key="6">
    <source>
        <dbReference type="SAM" id="Phobius"/>
    </source>
</evidence>
<dbReference type="GO" id="GO:0016020">
    <property type="term" value="C:membrane"/>
    <property type="evidence" value="ECO:0007669"/>
    <property type="project" value="UniProtKB-SubCell"/>
</dbReference>
<proteinExistence type="inferred from homology"/>
<evidence type="ECO:0000256" key="3">
    <source>
        <dbReference type="ARBA" id="ARBA00022692"/>
    </source>
</evidence>
<dbReference type="EMBL" id="CP036291">
    <property type="protein sequence ID" value="QDU88010.1"/>
    <property type="molecule type" value="Genomic_DNA"/>
</dbReference>
<keyword evidence="3 6" id="KW-0812">Transmembrane</keyword>
<dbReference type="Proteomes" id="UP000317429">
    <property type="component" value="Chromosome"/>
</dbReference>
<feature type="transmembrane region" description="Helical" evidence="6">
    <location>
        <begin position="389"/>
        <end position="415"/>
    </location>
</feature>
<evidence type="ECO:0000256" key="1">
    <source>
        <dbReference type="ARBA" id="ARBA00004141"/>
    </source>
</evidence>
<evidence type="ECO:0000256" key="2">
    <source>
        <dbReference type="ARBA" id="ARBA00009773"/>
    </source>
</evidence>